<organism evidence="11 12">
    <name type="scientific">Polarella glacialis</name>
    <name type="common">Dinoflagellate</name>
    <dbReference type="NCBI Taxonomy" id="89957"/>
    <lineage>
        <taxon>Eukaryota</taxon>
        <taxon>Sar</taxon>
        <taxon>Alveolata</taxon>
        <taxon>Dinophyceae</taxon>
        <taxon>Suessiales</taxon>
        <taxon>Suessiaceae</taxon>
        <taxon>Polarella</taxon>
    </lineage>
</organism>
<dbReference type="GO" id="GO:0005774">
    <property type="term" value="C:vacuolar membrane"/>
    <property type="evidence" value="ECO:0007669"/>
    <property type="project" value="TreeGrafter"/>
</dbReference>
<dbReference type="AlphaFoldDB" id="A0A813D8J5"/>
<dbReference type="SMART" id="SM00380">
    <property type="entry name" value="AP2"/>
    <property type="match status" value="1"/>
</dbReference>
<keyword evidence="6" id="KW-0238">DNA-binding</keyword>
<evidence type="ECO:0000256" key="7">
    <source>
        <dbReference type="ARBA" id="ARBA00023163"/>
    </source>
</evidence>
<dbReference type="PRINTS" id="PR00448">
    <property type="entry name" value="NSFATTACHMNT"/>
</dbReference>
<dbReference type="InterPro" id="IPR000744">
    <property type="entry name" value="NSF_attach"/>
</dbReference>
<dbReference type="GO" id="GO:0006886">
    <property type="term" value="P:intracellular protein transport"/>
    <property type="evidence" value="ECO:0007669"/>
    <property type="project" value="InterPro"/>
</dbReference>
<comment type="similarity">
    <text evidence="2">Belongs to the SNAP family.</text>
</comment>
<dbReference type="GO" id="GO:0005483">
    <property type="term" value="F:soluble NSF attachment protein activity"/>
    <property type="evidence" value="ECO:0007669"/>
    <property type="project" value="TreeGrafter"/>
</dbReference>
<dbReference type="PANTHER" id="PTHR13768:SF8">
    <property type="entry name" value="ALPHA-SOLUBLE NSF ATTACHMENT PROTEIN"/>
    <property type="match status" value="1"/>
</dbReference>
<dbReference type="GO" id="GO:0003700">
    <property type="term" value="F:DNA-binding transcription factor activity"/>
    <property type="evidence" value="ECO:0007669"/>
    <property type="project" value="InterPro"/>
</dbReference>
<keyword evidence="12" id="KW-1185">Reference proteome</keyword>
<dbReference type="InterPro" id="IPR016177">
    <property type="entry name" value="DNA-bd_dom_sf"/>
</dbReference>
<gene>
    <name evidence="11" type="ORF">PGLA1383_LOCUS3826</name>
</gene>
<evidence type="ECO:0000256" key="2">
    <source>
        <dbReference type="ARBA" id="ARBA00010050"/>
    </source>
</evidence>
<dbReference type="PANTHER" id="PTHR13768">
    <property type="entry name" value="SOLUBLE NSF ATTACHMENT PROTEIN SNAP"/>
    <property type="match status" value="1"/>
</dbReference>
<comment type="caution">
    <text evidence="11">The sequence shown here is derived from an EMBL/GenBank/DDBJ whole genome shotgun (WGS) entry which is preliminary data.</text>
</comment>
<evidence type="ECO:0000256" key="9">
    <source>
        <dbReference type="SAM" id="MobiDB-lite"/>
    </source>
</evidence>
<dbReference type="PROSITE" id="PS51032">
    <property type="entry name" value="AP2_ERF"/>
    <property type="match status" value="1"/>
</dbReference>
<evidence type="ECO:0000256" key="4">
    <source>
        <dbReference type="ARBA" id="ARBA00022927"/>
    </source>
</evidence>
<dbReference type="Gene3D" id="1.25.40.10">
    <property type="entry name" value="Tetratricopeptide repeat domain"/>
    <property type="match status" value="1"/>
</dbReference>
<keyword evidence="7" id="KW-0804">Transcription</keyword>
<feature type="domain" description="AP2/ERF" evidence="10">
    <location>
        <begin position="277"/>
        <end position="344"/>
    </location>
</feature>
<dbReference type="Pfam" id="PF14938">
    <property type="entry name" value="SNAP"/>
    <property type="match status" value="1"/>
</dbReference>
<dbReference type="InterPro" id="IPR011990">
    <property type="entry name" value="TPR-like_helical_dom_sf"/>
</dbReference>
<feature type="region of interest" description="Disordered" evidence="9">
    <location>
        <begin position="512"/>
        <end position="532"/>
    </location>
</feature>
<name>A0A813D8J5_POLGL</name>
<dbReference type="Gene3D" id="3.30.730.10">
    <property type="entry name" value="AP2/ERF domain"/>
    <property type="match status" value="2"/>
</dbReference>
<reference evidence="11" key="1">
    <citation type="submission" date="2021-02" db="EMBL/GenBank/DDBJ databases">
        <authorList>
            <person name="Dougan E. K."/>
            <person name="Rhodes N."/>
            <person name="Thang M."/>
            <person name="Chan C."/>
        </authorList>
    </citation>
    <scope>NUCLEOTIDE SEQUENCE</scope>
</reference>
<evidence type="ECO:0000313" key="12">
    <source>
        <dbReference type="Proteomes" id="UP000654075"/>
    </source>
</evidence>
<dbReference type="InterPro" id="IPR036955">
    <property type="entry name" value="AP2/ERF_dom_sf"/>
</dbReference>
<comment type="subcellular location">
    <subcellularLocation>
        <location evidence="1">Nucleus</location>
    </subcellularLocation>
</comment>
<evidence type="ECO:0000256" key="1">
    <source>
        <dbReference type="ARBA" id="ARBA00004123"/>
    </source>
</evidence>
<evidence type="ECO:0000256" key="3">
    <source>
        <dbReference type="ARBA" id="ARBA00022448"/>
    </source>
</evidence>
<sequence length="765" mass="83390">MSAGAATELVKKADSKIKGGGGLFSFLTGGPKYDEAIEIYQQAANQFKLAKLWQEAGNCFVQCAYCADKSGSKSDEANFLTEAGNVLKKISTVGAVENFEKAIGIYSASGRFQQAGKLLMSIAELYEAERLQHKECKEFYKRAAEMFELDDHGKSNFTKCNLKYAEYAAKDGQLEEAIRIFESEGLACRSGANVEINIQARRPWATTFSNTEPRQSWMGIGLFEEHHEAASAYDRAMIVLCGSGAKTNFDPKRYGQNDLEEMKLLIAQRRSRQYSSHYKGVSMLAGPDGTCRFAARVDAFRKTSRKVHLGSFTNPLQAAQAHDDAMRSATELPRSTLLRSLNFKQICDYFNIDSWQQQPVPHKKTSRFLGVSKKGSGFNANLGIRILANCASEVEAAHEFDKVSLALGGPTNFPPEMYTQSVATIGCTPDVQSPELLTSSGKHLTRNPEVPLGAAQPLASRLASRALAARQKAQWHRRSLLEKLGHLMQVGTKGKIDMHELSVLGSSLEKLLQSREQSESQKPTASDCHGQAEGISGRHRMLTKLRDLGQVLQVIGEPSSKLKVGKRWPLGSFEGGKEAASRSVIDIVIFELCRRLCLQATQEAALGEWVPEAPVPGVADYVLLKPCSKAAMLPTRGRQDGSLATPGCDQMLPVLSPVAVVEAKRCLPSAPASAWAELFTAGAAQTAAFIDGLSCAEYLPNPAGSRPLLGIVTDGRRWLLLELQKPGGVAIQLWPGGCAMLETSDPSKLALLLACLEERHPHTKR</sequence>
<dbReference type="Proteomes" id="UP000654075">
    <property type="component" value="Unassembled WGS sequence"/>
</dbReference>
<dbReference type="SUPFAM" id="SSF54171">
    <property type="entry name" value="DNA-binding domain"/>
    <property type="match status" value="1"/>
</dbReference>
<keyword evidence="5" id="KW-0805">Transcription regulation</keyword>
<evidence type="ECO:0000256" key="5">
    <source>
        <dbReference type="ARBA" id="ARBA00023015"/>
    </source>
</evidence>
<keyword evidence="3" id="KW-0813">Transport</keyword>
<evidence type="ECO:0000259" key="10">
    <source>
        <dbReference type="PROSITE" id="PS51032"/>
    </source>
</evidence>
<dbReference type="OrthoDB" id="9984275at2759"/>
<protein>
    <recommendedName>
        <fullName evidence="10">AP2/ERF domain-containing protein</fullName>
    </recommendedName>
</protein>
<dbReference type="EMBL" id="CAJNNV010001380">
    <property type="protein sequence ID" value="CAE8584904.1"/>
    <property type="molecule type" value="Genomic_DNA"/>
</dbReference>
<accession>A0A813D8J5</accession>
<dbReference type="GO" id="GO:0031201">
    <property type="term" value="C:SNARE complex"/>
    <property type="evidence" value="ECO:0007669"/>
    <property type="project" value="TreeGrafter"/>
</dbReference>
<dbReference type="GO" id="GO:0019905">
    <property type="term" value="F:syntaxin binding"/>
    <property type="evidence" value="ECO:0007669"/>
    <property type="project" value="TreeGrafter"/>
</dbReference>
<evidence type="ECO:0000313" key="11">
    <source>
        <dbReference type="EMBL" id="CAE8584904.1"/>
    </source>
</evidence>
<keyword evidence="8" id="KW-0539">Nucleus</keyword>
<evidence type="ECO:0000256" key="6">
    <source>
        <dbReference type="ARBA" id="ARBA00023125"/>
    </source>
</evidence>
<dbReference type="SUPFAM" id="SSF48452">
    <property type="entry name" value="TPR-like"/>
    <property type="match status" value="1"/>
</dbReference>
<proteinExistence type="inferred from homology"/>
<dbReference type="GO" id="GO:0003677">
    <property type="term" value="F:DNA binding"/>
    <property type="evidence" value="ECO:0007669"/>
    <property type="project" value="UniProtKB-KW"/>
</dbReference>
<keyword evidence="4" id="KW-0653">Protein transport</keyword>
<dbReference type="InterPro" id="IPR001471">
    <property type="entry name" value="AP2/ERF_dom"/>
</dbReference>
<evidence type="ECO:0000256" key="8">
    <source>
        <dbReference type="ARBA" id="ARBA00023242"/>
    </source>
</evidence>
<dbReference type="GO" id="GO:0035494">
    <property type="term" value="P:SNARE complex disassembly"/>
    <property type="evidence" value="ECO:0007669"/>
    <property type="project" value="TreeGrafter"/>
</dbReference>
<dbReference type="GO" id="GO:0005634">
    <property type="term" value="C:nucleus"/>
    <property type="evidence" value="ECO:0007669"/>
    <property type="project" value="UniProtKB-SubCell"/>
</dbReference>